<proteinExistence type="inferred from homology"/>
<dbReference type="GO" id="GO:0008840">
    <property type="term" value="F:4-hydroxy-tetrahydrodipicolinate synthase activity"/>
    <property type="evidence" value="ECO:0007669"/>
    <property type="project" value="TreeGrafter"/>
</dbReference>
<dbReference type="GO" id="GO:0005829">
    <property type="term" value="C:cytosol"/>
    <property type="evidence" value="ECO:0007669"/>
    <property type="project" value="TreeGrafter"/>
</dbReference>
<comment type="similarity">
    <text evidence="1 3">Belongs to the DapA family.</text>
</comment>
<evidence type="ECO:0000313" key="6">
    <source>
        <dbReference type="Proteomes" id="UP000593892"/>
    </source>
</evidence>
<accession>A0A7S7NL21</accession>
<dbReference type="CDD" id="cd00408">
    <property type="entry name" value="DHDPS-like"/>
    <property type="match status" value="1"/>
</dbReference>
<dbReference type="InterPro" id="IPR002220">
    <property type="entry name" value="DapA-like"/>
</dbReference>
<dbReference type="RefSeq" id="WP_194447262.1">
    <property type="nucleotide sequence ID" value="NZ_CP063849.1"/>
</dbReference>
<feature type="binding site" evidence="4">
    <location>
        <position position="208"/>
    </location>
    <ligand>
        <name>pyruvate</name>
        <dbReference type="ChEBI" id="CHEBI:15361"/>
    </ligand>
</feature>
<dbReference type="AlphaFoldDB" id="A0A7S7NL21"/>
<evidence type="ECO:0000256" key="3">
    <source>
        <dbReference type="PIRNR" id="PIRNR001365"/>
    </source>
</evidence>
<keyword evidence="6" id="KW-1185">Reference proteome</keyword>
<reference evidence="5 6" key="1">
    <citation type="submission" date="2020-10" db="EMBL/GenBank/DDBJ databases">
        <title>Complete genome sequence of Paludibaculum fermentans P105T, a facultatively anaerobic acidobacterium capable of dissimilatory Fe(III) reduction.</title>
        <authorList>
            <person name="Dedysh S.N."/>
            <person name="Beletsky A.V."/>
            <person name="Kulichevskaya I.S."/>
            <person name="Mardanov A.V."/>
            <person name="Ravin N.V."/>
        </authorList>
    </citation>
    <scope>NUCLEOTIDE SEQUENCE [LARGE SCALE GENOMIC DNA]</scope>
    <source>
        <strain evidence="5 6">P105</strain>
    </source>
</reference>
<dbReference type="PANTHER" id="PTHR12128">
    <property type="entry name" value="DIHYDRODIPICOLINATE SYNTHASE"/>
    <property type="match status" value="1"/>
</dbReference>
<protein>
    <submittedName>
        <fullName evidence="5">Dihydrodipicolinate synthase family protein</fullName>
    </submittedName>
</protein>
<gene>
    <name evidence="5" type="ORF">IRI77_22525</name>
</gene>
<evidence type="ECO:0000256" key="4">
    <source>
        <dbReference type="PIRSR" id="PIRSR001365-2"/>
    </source>
</evidence>
<dbReference type="Pfam" id="PF00701">
    <property type="entry name" value="DHDPS"/>
    <property type="match status" value="1"/>
</dbReference>
<keyword evidence="2 3" id="KW-0456">Lyase</keyword>
<dbReference type="PANTHER" id="PTHR12128:SF66">
    <property type="entry name" value="4-HYDROXY-2-OXOGLUTARATE ALDOLASE, MITOCHONDRIAL"/>
    <property type="match status" value="1"/>
</dbReference>
<sequence length="312" mass="33936">MTFQIDGIVPIIPTPFEESEEICWTGLDRLIDFAVDAGACAVCLPAYASEFYKLSEEERLQITSRAVRRSAGRVPVIAQVNYASTRLAIAAAGRAVDAGASAICSAAPRQFALSDADLLDHFGALLSAVQVPFILQDFNPGGASLSVPAIAELNRRHPQFRYIKLEEPRLADKVAAIRDATSGRVGVLEGWGGMYTLELAPAGIAGVVPGLGLTDLLRKVFLLAREGRREQAQPLFEGILPQILYSLQNMELFHHAEKLLLQARGLLDSVTVRRATLRPSQHDLQYIALLNQRIVRLAQEHGLEPAAQGAPR</sequence>
<dbReference type="SUPFAM" id="SSF51569">
    <property type="entry name" value="Aldolase"/>
    <property type="match status" value="1"/>
</dbReference>
<dbReference type="EMBL" id="CP063849">
    <property type="protein sequence ID" value="QOY85592.1"/>
    <property type="molecule type" value="Genomic_DNA"/>
</dbReference>
<dbReference type="Proteomes" id="UP000593892">
    <property type="component" value="Chromosome"/>
</dbReference>
<dbReference type="PIRSF" id="PIRSF001365">
    <property type="entry name" value="DHDPS"/>
    <property type="match status" value="1"/>
</dbReference>
<dbReference type="KEGG" id="pfer:IRI77_22525"/>
<dbReference type="Gene3D" id="3.20.20.70">
    <property type="entry name" value="Aldolase class I"/>
    <property type="match status" value="1"/>
</dbReference>
<organism evidence="5 6">
    <name type="scientific">Paludibaculum fermentans</name>
    <dbReference type="NCBI Taxonomy" id="1473598"/>
    <lineage>
        <taxon>Bacteria</taxon>
        <taxon>Pseudomonadati</taxon>
        <taxon>Acidobacteriota</taxon>
        <taxon>Terriglobia</taxon>
        <taxon>Bryobacterales</taxon>
        <taxon>Bryobacteraceae</taxon>
        <taxon>Paludibaculum</taxon>
    </lineage>
</organism>
<evidence type="ECO:0000256" key="2">
    <source>
        <dbReference type="ARBA" id="ARBA00023239"/>
    </source>
</evidence>
<evidence type="ECO:0000313" key="5">
    <source>
        <dbReference type="EMBL" id="QOY85592.1"/>
    </source>
</evidence>
<name>A0A7S7NL21_PALFE</name>
<evidence type="ECO:0000256" key="1">
    <source>
        <dbReference type="ARBA" id="ARBA00007592"/>
    </source>
</evidence>
<dbReference type="SMART" id="SM01130">
    <property type="entry name" value="DHDPS"/>
    <property type="match status" value="1"/>
</dbReference>
<dbReference type="InterPro" id="IPR013785">
    <property type="entry name" value="Aldolase_TIM"/>
</dbReference>